<sequence>PQRHTYFMGAHCFCATGTTLFTQFGHMFCEACPIYDQGARFQCGVWHSYEYKKVKNCSISSKHEVTCIKSCKIQINSVHLHSCGCTPYQCFCDVPYFRHHFYMMCIRKCSPCFTLFERLLNGDCMALQPNL</sequence>
<evidence type="ECO:0000313" key="2">
    <source>
        <dbReference type="Proteomes" id="UP000594262"/>
    </source>
</evidence>
<dbReference type="EnsemblMetazoa" id="CLYHEMT023848.1">
    <property type="protein sequence ID" value="CLYHEMP023848.1"/>
    <property type="gene ID" value="CLYHEMG023848"/>
</dbReference>
<organism evidence="1 2">
    <name type="scientific">Clytia hemisphaerica</name>
    <dbReference type="NCBI Taxonomy" id="252671"/>
    <lineage>
        <taxon>Eukaryota</taxon>
        <taxon>Metazoa</taxon>
        <taxon>Cnidaria</taxon>
        <taxon>Hydrozoa</taxon>
        <taxon>Hydroidolina</taxon>
        <taxon>Leptothecata</taxon>
        <taxon>Obeliida</taxon>
        <taxon>Clytiidae</taxon>
        <taxon>Clytia</taxon>
    </lineage>
</organism>
<evidence type="ECO:0000313" key="1">
    <source>
        <dbReference type="EnsemblMetazoa" id="CLYHEMP023848.1"/>
    </source>
</evidence>
<keyword evidence="2" id="KW-1185">Reference proteome</keyword>
<accession>A0A7M5XMC8</accession>
<dbReference type="AlphaFoldDB" id="A0A7M5XMC8"/>
<name>A0A7M5XMC8_9CNID</name>
<reference evidence="1" key="1">
    <citation type="submission" date="2021-01" db="UniProtKB">
        <authorList>
            <consortium name="EnsemblMetazoa"/>
        </authorList>
    </citation>
    <scope>IDENTIFICATION</scope>
</reference>
<protein>
    <submittedName>
        <fullName evidence="1">Uncharacterized protein</fullName>
    </submittedName>
</protein>
<dbReference type="Proteomes" id="UP000594262">
    <property type="component" value="Unplaced"/>
</dbReference>
<proteinExistence type="predicted"/>